<dbReference type="Gene3D" id="3.40.50.150">
    <property type="entry name" value="Vaccinia Virus protein VP39"/>
    <property type="match status" value="1"/>
</dbReference>
<evidence type="ECO:0000256" key="1">
    <source>
        <dbReference type="SAM" id="Phobius"/>
    </source>
</evidence>
<dbReference type="InterPro" id="IPR029063">
    <property type="entry name" value="SAM-dependent_MTases_sf"/>
</dbReference>
<proteinExistence type="predicted"/>
<keyword evidence="1" id="KW-1133">Transmembrane helix</keyword>
<sequence length="849" mass="94507">MLVAFLTPDDLGKEGSFVVRRRPDGVWINPYTQQVFRVTCPHVDLLVSLHLFRVVKVSKAGVVSLSETPNSWMVPHRESGTAAPLRFLEIFSGLGGTTLGFAAAGFEPLLALDHKSIAIESLGRNRHVHPMLGDVGPRQDWLRIHLAIEGSVGGQFLLLLIFLYLIFVILTLEELDLKLKPMERQVFADETFGDTNRHLNMNGICPTLLHSMGHQVLDCSCGCRGPLSYELLQSQGLHGVLMRSQWENVEDRRLHPLEAALLLGLPGSWEYARPTRTDLPLLGQIASPIQAFWIAQHLLRAFQMLSTSKDQAPRSFLDHILCTHHQRWPERGMFRTREISILYEDEPDATFVARSPVQVQDLLLAETRFIGVSSFQLFDGDVLMHPQELIRGTRLHARVGNGPVLEAGCSTLWVNKGLDDPTMTSQGQSIFARHARPADVFWGPRHVGCLLDSYVAGALCEIRARSADPAAQHYGILWTNYHWQLFCFHRSGDCLQATCYDGCDEPNTFDLELLCNRFMLSCDEERYVTWHRLLLLHQNRCGNGPPDAAMIESLSQILVQKGVPERLVRDRAMLAVKKLGHTAIQQALGTPDPWRAMKQIQPANGRPFQFVLYNELQSQIAERASSKHGADFGKKGGKSGRKSLPELHLCPEHLELLPHLFVDNAGDPVAVIGVKEVVSDARGIAIVSPDMAKQLDEESANLSIDALAVLTVGDHSNALVKHEKKVIQYPVIYRPTKEPALLTGTLLQLGDVDVQLKPTSGAPVVQSLDTAVVRVQVFRDAYPLEDWSAFVAGPVKALVSSVESLQYCNGKDCGKQCAKFHPSVEEEIRTALLDVWQWQWLQALQAGTG</sequence>
<keyword evidence="3" id="KW-1185">Reference proteome</keyword>
<comment type="caution">
    <text evidence="2">The sequence shown here is derived from an EMBL/GenBank/DDBJ whole genome shotgun (WGS) entry which is preliminary data.</text>
</comment>
<dbReference type="Proteomes" id="UP001642484">
    <property type="component" value="Unassembled WGS sequence"/>
</dbReference>
<name>A0ABP0R4A1_9DINO</name>
<protein>
    <recommendedName>
        <fullName evidence="4">DNA (cytosine-5-)-methyltransferase</fullName>
    </recommendedName>
</protein>
<keyword evidence="1" id="KW-0472">Membrane</keyword>
<evidence type="ECO:0000313" key="2">
    <source>
        <dbReference type="EMBL" id="CAK9094613.1"/>
    </source>
</evidence>
<dbReference type="EMBL" id="CAXAMN010025361">
    <property type="protein sequence ID" value="CAK9094613.1"/>
    <property type="molecule type" value="Genomic_DNA"/>
</dbReference>
<accession>A0ABP0R4A1</accession>
<gene>
    <name evidence="2" type="ORF">CCMP2556_LOCUS45121</name>
</gene>
<organism evidence="2 3">
    <name type="scientific">Durusdinium trenchii</name>
    <dbReference type="NCBI Taxonomy" id="1381693"/>
    <lineage>
        <taxon>Eukaryota</taxon>
        <taxon>Sar</taxon>
        <taxon>Alveolata</taxon>
        <taxon>Dinophyceae</taxon>
        <taxon>Suessiales</taxon>
        <taxon>Symbiodiniaceae</taxon>
        <taxon>Durusdinium</taxon>
    </lineage>
</organism>
<evidence type="ECO:0000313" key="3">
    <source>
        <dbReference type="Proteomes" id="UP001642484"/>
    </source>
</evidence>
<evidence type="ECO:0008006" key="4">
    <source>
        <dbReference type="Google" id="ProtNLM"/>
    </source>
</evidence>
<keyword evidence="1" id="KW-0812">Transmembrane</keyword>
<dbReference type="SUPFAM" id="SSF53335">
    <property type="entry name" value="S-adenosyl-L-methionine-dependent methyltransferases"/>
    <property type="match status" value="1"/>
</dbReference>
<feature type="transmembrane region" description="Helical" evidence="1">
    <location>
        <begin position="152"/>
        <end position="172"/>
    </location>
</feature>
<reference evidence="2 3" key="1">
    <citation type="submission" date="2024-02" db="EMBL/GenBank/DDBJ databases">
        <authorList>
            <person name="Chen Y."/>
            <person name="Shah S."/>
            <person name="Dougan E. K."/>
            <person name="Thang M."/>
            <person name="Chan C."/>
        </authorList>
    </citation>
    <scope>NUCLEOTIDE SEQUENCE [LARGE SCALE GENOMIC DNA]</scope>
</reference>